<feature type="region of interest" description="Disordered" evidence="6">
    <location>
        <begin position="208"/>
        <end position="230"/>
    </location>
</feature>
<organism evidence="7 8">
    <name type="scientific">Chelativorans salis</name>
    <dbReference type="NCBI Taxonomy" id="2978478"/>
    <lineage>
        <taxon>Bacteria</taxon>
        <taxon>Pseudomonadati</taxon>
        <taxon>Pseudomonadota</taxon>
        <taxon>Alphaproteobacteria</taxon>
        <taxon>Hyphomicrobiales</taxon>
        <taxon>Phyllobacteriaceae</taxon>
        <taxon>Chelativorans</taxon>
    </lineage>
</organism>
<dbReference type="InterPro" id="IPR016154">
    <property type="entry name" value="Heat_shock_Hsp33_C"/>
</dbReference>
<dbReference type="Gene3D" id="1.10.287.480">
    <property type="entry name" value="helix hairpin bin"/>
    <property type="match status" value="1"/>
</dbReference>
<keyword evidence="3" id="KW-1015">Disulfide bond</keyword>
<keyword evidence="4" id="KW-0143">Chaperone</keyword>
<evidence type="ECO:0000313" key="7">
    <source>
        <dbReference type="EMBL" id="MCT7374510.1"/>
    </source>
</evidence>
<evidence type="ECO:0000256" key="4">
    <source>
        <dbReference type="ARBA" id="ARBA00023186"/>
    </source>
</evidence>
<evidence type="ECO:0000256" key="3">
    <source>
        <dbReference type="ARBA" id="ARBA00023157"/>
    </source>
</evidence>
<keyword evidence="5" id="KW-0676">Redox-active center</keyword>
<dbReference type="NCBIfam" id="NF002386">
    <property type="entry name" value="PRK01402.1"/>
    <property type="match status" value="1"/>
</dbReference>
<dbReference type="Proteomes" id="UP001320831">
    <property type="component" value="Unassembled WGS sequence"/>
</dbReference>
<dbReference type="RefSeq" id="WP_260900911.1">
    <property type="nucleotide sequence ID" value="NZ_JAOCZP010000001.1"/>
</dbReference>
<dbReference type="Gene3D" id="3.90.1280.10">
    <property type="entry name" value="HSP33 redox switch-like"/>
    <property type="match status" value="1"/>
</dbReference>
<evidence type="ECO:0000256" key="6">
    <source>
        <dbReference type="SAM" id="MobiDB-lite"/>
    </source>
</evidence>
<dbReference type="PIRSF" id="PIRSF005261">
    <property type="entry name" value="Heat_shock_Hsp33"/>
    <property type="match status" value="1"/>
</dbReference>
<dbReference type="PANTHER" id="PTHR30111">
    <property type="entry name" value="33 KDA CHAPERONIN"/>
    <property type="match status" value="1"/>
</dbReference>
<protein>
    <submittedName>
        <fullName evidence="7">Hsp33 family molecular chaperone</fullName>
    </submittedName>
</protein>
<accession>A0ABT2LIV6</accession>
<dbReference type="SUPFAM" id="SSF118352">
    <property type="entry name" value="HSP33 redox switch-like"/>
    <property type="match status" value="1"/>
</dbReference>
<dbReference type="CDD" id="cd00498">
    <property type="entry name" value="Hsp33"/>
    <property type="match status" value="1"/>
</dbReference>
<evidence type="ECO:0000256" key="1">
    <source>
        <dbReference type="ARBA" id="ARBA00022490"/>
    </source>
</evidence>
<reference evidence="7 8" key="1">
    <citation type="submission" date="2022-09" db="EMBL/GenBank/DDBJ databases">
        <title>Chelativorans salina sp. nov., a novel slightly halophilic bacterium isolated from a saline lake sediment enrichment.</title>
        <authorList>
            <person name="Gao L."/>
            <person name="Fang B.-Z."/>
            <person name="Li W.-J."/>
        </authorList>
    </citation>
    <scope>NUCLEOTIDE SEQUENCE [LARGE SCALE GENOMIC DNA]</scope>
    <source>
        <strain evidence="7 8">EGI FJ00035</strain>
    </source>
</reference>
<evidence type="ECO:0000256" key="5">
    <source>
        <dbReference type="ARBA" id="ARBA00023284"/>
    </source>
</evidence>
<dbReference type="PANTHER" id="PTHR30111:SF1">
    <property type="entry name" value="33 KDA CHAPERONIN"/>
    <property type="match status" value="1"/>
</dbReference>
<evidence type="ECO:0000313" key="8">
    <source>
        <dbReference type="Proteomes" id="UP001320831"/>
    </source>
</evidence>
<comment type="caution">
    <text evidence="7">The sequence shown here is derived from an EMBL/GenBank/DDBJ whole genome shotgun (WGS) entry which is preliminary data.</text>
</comment>
<keyword evidence="2" id="KW-0862">Zinc</keyword>
<dbReference type="InterPro" id="IPR023212">
    <property type="entry name" value="Hsp33_helix_hairpin_bin_dom_sf"/>
</dbReference>
<gene>
    <name evidence="7" type="ORF">N5A92_05615</name>
</gene>
<proteinExistence type="predicted"/>
<keyword evidence="8" id="KW-1185">Reference proteome</keyword>
<name>A0ABT2LIV6_9HYPH</name>
<sequence length="327" mass="35914">MSEQTIRLGEFGFAGDDYVVPFDVEALDVRGRAVQVGPMLDQILARHDYPEPVARLLAEVIVLTVLLGSSLKFDGKFIVQTRTDGPVDMLVADFTTPGSVRAYARFDQERLDEAVAQGEASPEALLGVGVLALTIDQGEHTQRYQGVVELNGSTLEDVARTYFRQSEQIPTEVRLGVARIVVPGDSGGERWRAGGLLLQFLPAAPERSRMADLPGGDGDEDDNSNGHPEDNAWQEALALVETVEPDELLDPSVGTERLLYRLFHEQGVRVYEGVGVKEECSCSRDKIKAILDGFTAEEIEESTEDGIIRVSCEFCSKEYTFDPEDFG</sequence>
<dbReference type="EMBL" id="JAOCZP010000001">
    <property type="protein sequence ID" value="MCT7374510.1"/>
    <property type="molecule type" value="Genomic_DNA"/>
</dbReference>
<keyword evidence="1" id="KW-0963">Cytoplasm</keyword>
<dbReference type="Pfam" id="PF01430">
    <property type="entry name" value="HSP33"/>
    <property type="match status" value="1"/>
</dbReference>
<dbReference type="InterPro" id="IPR000397">
    <property type="entry name" value="Heat_shock_Hsp33"/>
</dbReference>
<dbReference type="SUPFAM" id="SSF64397">
    <property type="entry name" value="Hsp33 domain"/>
    <property type="match status" value="1"/>
</dbReference>
<evidence type="ECO:0000256" key="2">
    <source>
        <dbReference type="ARBA" id="ARBA00022833"/>
    </source>
</evidence>
<dbReference type="InterPro" id="IPR016153">
    <property type="entry name" value="Heat_shock_Hsp33_N"/>
</dbReference>
<dbReference type="Gene3D" id="3.55.30.10">
    <property type="entry name" value="Hsp33 domain"/>
    <property type="match status" value="1"/>
</dbReference>